<evidence type="ECO:0000256" key="1">
    <source>
        <dbReference type="SAM" id="MobiDB-lite"/>
    </source>
</evidence>
<accession>A0A1Q9EYD9</accession>
<evidence type="ECO:0000313" key="3">
    <source>
        <dbReference type="Proteomes" id="UP000186817"/>
    </source>
</evidence>
<protein>
    <submittedName>
        <fullName evidence="2">Uncharacterized protein</fullName>
    </submittedName>
</protein>
<dbReference type="AlphaFoldDB" id="A0A1Q9EYD9"/>
<dbReference type="Proteomes" id="UP000186817">
    <property type="component" value="Unassembled WGS sequence"/>
</dbReference>
<dbReference type="EMBL" id="LSRX01000044">
    <property type="protein sequence ID" value="OLQ12395.1"/>
    <property type="molecule type" value="Genomic_DNA"/>
</dbReference>
<comment type="caution">
    <text evidence="2">The sequence shown here is derived from an EMBL/GenBank/DDBJ whole genome shotgun (WGS) entry which is preliminary data.</text>
</comment>
<reference evidence="2 3" key="1">
    <citation type="submission" date="2016-02" db="EMBL/GenBank/DDBJ databases">
        <title>Genome analysis of coral dinoflagellate symbionts highlights evolutionary adaptations to a symbiotic lifestyle.</title>
        <authorList>
            <person name="Aranda M."/>
            <person name="Li Y."/>
            <person name="Liew Y.J."/>
            <person name="Baumgarten S."/>
            <person name="Simakov O."/>
            <person name="Wilson M."/>
            <person name="Piel J."/>
            <person name="Ashoor H."/>
            <person name="Bougouffa S."/>
            <person name="Bajic V.B."/>
            <person name="Ryu T."/>
            <person name="Ravasi T."/>
            <person name="Bayer T."/>
            <person name="Micklem G."/>
            <person name="Kim H."/>
            <person name="Bhak J."/>
            <person name="Lajeunesse T.C."/>
            <person name="Voolstra C.R."/>
        </authorList>
    </citation>
    <scope>NUCLEOTIDE SEQUENCE [LARGE SCALE GENOMIC DNA]</scope>
    <source>
        <strain evidence="2 3">CCMP2467</strain>
    </source>
</reference>
<proteinExistence type="predicted"/>
<feature type="region of interest" description="Disordered" evidence="1">
    <location>
        <begin position="15"/>
        <end position="54"/>
    </location>
</feature>
<feature type="compositionally biased region" description="Basic and acidic residues" evidence="1">
    <location>
        <begin position="21"/>
        <end position="54"/>
    </location>
</feature>
<sequence>MAKLAVQLLCLKKQSMDGPTTDDRDALKARKTTAEERDLQVSGRESKEREKEDSHRLVGYFLSFHFLDEEPEELNDGYAAAVMSMMLVVMMDESGQLILGRGAGSRSRGGGDAGS</sequence>
<organism evidence="2 3">
    <name type="scientific">Symbiodinium microadriaticum</name>
    <name type="common">Dinoflagellate</name>
    <name type="synonym">Zooxanthella microadriatica</name>
    <dbReference type="NCBI Taxonomy" id="2951"/>
    <lineage>
        <taxon>Eukaryota</taxon>
        <taxon>Sar</taxon>
        <taxon>Alveolata</taxon>
        <taxon>Dinophyceae</taxon>
        <taxon>Suessiales</taxon>
        <taxon>Symbiodiniaceae</taxon>
        <taxon>Symbiodinium</taxon>
    </lineage>
</organism>
<evidence type="ECO:0000313" key="2">
    <source>
        <dbReference type="EMBL" id="OLQ12395.1"/>
    </source>
</evidence>
<name>A0A1Q9EYD9_SYMMI</name>
<keyword evidence="3" id="KW-1185">Reference proteome</keyword>
<gene>
    <name evidence="2" type="ORF">AK812_SmicGene3680</name>
</gene>